<dbReference type="RefSeq" id="XP_040778539.1">
    <property type="nucleotide sequence ID" value="XM_040915393.1"/>
</dbReference>
<dbReference type="Proteomes" id="UP000803844">
    <property type="component" value="Unassembled WGS sequence"/>
</dbReference>
<protein>
    <submittedName>
        <fullName evidence="2">Uncharacterized protein</fullName>
    </submittedName>
</protein>
<accession>A0A9P4Y6F1</accession>
<organism evidence="2 3">
    <name type="scientific">Cryphonectria parasitica (strain ATCC 38755 / EP155)</name>
    <dbReference type="NCBI Taxonomy" id="660469"/>
    <lineage>
        <taxon>Eukaryota</taxon>
        <taxon>Fungi</taxon>
        <taxon>Dikarya</taxon>
        <taxon>Ascomycota</taxon>
        <taxon>Pezizomycotina</taxon>
        <taxon>Sordariomycetes</taxon>
        <taxon>Sordariomycetidae</taxon>
        <taxon>Diaporthales</taxon>
        <taxon>Cryphonectriaceae</taxon>
        <taxon>Cryphonectria-Endothia species complex</taxon>
        <taxon>Cryphonectria</taxon>
    </lineage>
</organism>
<sequence>HGTDYALPYVSPWSRIVSEDDVNARMLAHMNCSYLGTPGHPPTLHALKQHAQSLALLISYLDPSLHSGRRRLEMGSAFDWLADLGVPYQNDDPEHWKPLNALMNEVESRNDADDTLFRCPLTDVPPRGLREATKNQYYQAQVARQPNASHHNLVMHANECLERLDHEYSPMGGILALVPLEDEEHGSSDELRGVKNSLLGQLLMHVQGLTIRMHEMELDMANMRDALAKDAVAPMQSLNSSEDSTNGRPARELVAGQDRYVLVNAGDGTWETLQRLFDGKEGIESQVAETYREAGLVGERAFVQTPGGAVHTSGVTAMDIRSRVYRLRGSGHSTIFLSPNFQEVTAELEAQPGVLGLVQPRWPERVSSWQRKYEEQIRAATSASRENSQLQRDKTNQAAQI</sequence>
<feature type="region of interest" description="Disordered" evidence="1">
    <location>
        <begin position="380"/>
        <end position="401"/>
    </location>
</feature>
<evidence type="ECO:0000313" key="3">
    <source>
        <dbReference type="Proteomes" id="UP000803844"/>
    </source>
</evidence>
<reference evidence="2" key="1">
    <citation type="journal article" date="2020" name="Phytopathology">
        <title>Genome sequence of the chestnut blight fungus Cryphonectria parasitica EP155: A fundamental resource for an archetypical invasive plant pathogen.</title>
        <authorList>
            <person name="Crouch J.A."/>
            <person name="Dawe A."/>
            <person name="Aerts A."/>
            <person name="Barry K."/>
            <person name="Churchill A.C.L."/>
            <person name="Grimwood J."/>
            <person name="Hillman B."/>
            <person name="Milgroom M.G."/>
            <person name="Pangilinan J."/>
            <person name="Smith M."/>
            <person name="Salamov A."/>
            <person name="Schmutz J."/>
            <person name="Yadav J."/>
            <person name="Grigoriev I.V."/>
            <person name="Nuss D."/>
        </authorList>
    </citation>
    <scope>NUCLEOTIDE SEQUENCE</scope>
    <source>
        <strain evidence="2">EP155</strain>
    </source>
</reference>
<dbReference type="AlphaFoldDB" id="A0A9P4Y6F1"/>
<keyword evidence="3" id="KW-1185">Reference proteome</keyword>
<dbReference type="EMBL" id="MU032346">
    <property type="protein sequence ID" value="KAF3767578.1"/>
    <property type="molecule type" value="Genomic_DNA"/>
</dbReference>
<gene>
    <name evidence="2" type="ORF">M406DRAFT_14684</name>
</gene>
<comment type="caution">
    <text evidence="2">The sequence shown here is derived from an EMBL/GenBank/DDBJ whole genome shotgun (WGS) entry which is preliminary data.</text>
</comment>
<feature type="non-terminal residue" evidence="2">
    <location>
        <position position="401"/>
    </location>
</feature>
<evidence type="ECO:0000256" key="1">
    <source>
        <dbReference type="SAM" id="MobiDB-lite"/>
    </source>
</evidence>
<proteinExistence type="predicted"/>
<dbReference type="GeneID" id="63832522"/>
<dbReference type="OrthoDB" id="5413531at2759"/>
<feature type="non-terminal residue" evidence="2">
    <location>
        <position position="1"/>
    </location>
</feature>
<name>A0A9P4Y6F1_CRYP1</name>
<evidence type="ECO:0000313" key="2">
    <source>
        <dbReference type="EMBL" id="KAF3767578.1"/>
    </source>
</evidence>